<feature type="repeat" description="TPR" evidence="9">
    <location>
        <begin position="323"/>
        <end position="356"/>
    </location>
</feature>
<keyword evidence="3" id="KW-0677">Repeat</keyword>
<dbReference type="FunFam" id="1.25.40.10:FF:000403">
    <property type="entry name" value="General transcriptional repressor, putative"/>
    <property type="match status" value="1"/>
</dbReference>
<comment type="similarity">
    <text evidence="8">Belongs to the CYC8/SSN6 family.</text>
</comment>
<dbReference type="EMBL" id="JAKWFO010000005">
    <property type="protein sequence ID" value="KAI9635990.1"/>
    <property type="molecule type" value="Genomic_DNA"/>
</dbReference>
<feature type="repeat" description="TPR" evidence="9">
    <location>
        <begin position="251"/>
        <end position="284"/>
    </location>
</feature>
<evidence type="ECO:0000256" key="3">
    <source>
        <dbReference type="ARBA" id="ARBA00022737"/>
    </source>
</evidence>
<dbReference type="PROSITE" id="PS50005">
    <property type="entry name" value="TPR"/>
    <property type="match status" value="7"/>
</dbReference>
<dbReference type="InterPro" id="IPR019734">
    <property type="entry name" value="TPR_rpt"/>
</dbReference>
<gene>
    <name evidence="11" type="ORF">MKK02DRAFT_24526</name>
</gene>
<feature type="compositionally biased region" description="Low complexity" evidence="10">
    <location>
        <begin position="776"/>
        <end position="785"/>
    </location>
</feature>
<evidence type="ECO:0008006" key="13">
    <source>
        <dbReference type="Google" id="ProtNLM"/>
    </source>
</evidence>
<keyword evidence="4 9" id="KW-0802">TPR repeat</keyword>
<comment type="subcellular location">
    <subcellularLocation>
        <location evidence="1">Nucleus</location>
    </subcellularLocation>
</comment>
<dbReference type="GO" id="GO:0005634">
    <property type="term" value="C:nucleus"/>
    <property type="evidence" value="ECO:0007669"/>
    <property type="project" value="UniProtKB-SubCell"/>
</dbReference>
<dbReference type="Pfam" id="PF13181">
    <property type="entry name" value="TPR_8"/>
    <property type="match status" value="3"/>
</dbReference>
<feature type="repeat" description="TPR" evidence="9">
    <location>
        <begin position="73"/>
        <end position="106"/>
    </location>
</feature>
<dbReference type="SMART" id="SM00028">
    <property type="entry name" value="TPR"/>
    <property type="match status" value="9"/>
</dbReference>
<feature type="repeat" description="TPR" evidence="9">
    <location>
        <begin position="107"/>
        <end position="140"/>
    </location>
</feature>
<dbReference type="PANTHER" id="PTHR14017">
    <property type="entry name" value="LYSINE-SPECIFIC DEMETHYLASE"/>
    <property type="match status" value="1"/>
</dbReference>
<feature type="compositionally biased region" description="Basic and acidic residues" evidence="10">
    <location>
        <begin position="540"/>
        <end position="555"/>
    </location>
</feature>
<feature type="compositionally biased region" description="Basic and acidic residues" evidence="10">
    <location>
        <begin position="690"/>
        <end position="699"/>
    </location>
</feature>
<dbReference type="Proteomes" id="UP001164286">
    <property type="component" value="Unassembled WGS sequence"/>
</dbReference>
<name>A0AA38H9A6_9TREE</name>
<accession>A0AA38H9A6</accession>
<dbReference type="SUPFAM" id="SSF48452">
    <property type="entry name" value="TPR-like"/>
    <property type="match status" value="2"/>
</dbReference>
<evidence type="ECO:0000256" key="8">
    <source>
        <dbReference type="ARBA" id="ARBA00061082"/>
    </source>
</evidence>
<feature type="repeat" description="TPR" evidence="9">
    <location>
        <begin position="214"/>
        <end position="247"/>
    </location>
</feature>
<proteinExistence type="inferred from homology"/>
<feature type="repeat" description="TPR" evidence="9">
    <location>
        <begin position="177"/>
        <end position="210"/>
    </location>
</feature>
<dbReference type="FunFam" id="1.25.40.10:FF:000078">
    <property type="entry name" value="Transcriptional corepressor Cyc8"/>
    <property type="match status" value="1"/>
</dbReference>
<organism evidence="11 12">
    <name type="scientific">Dioszegia hungarica</name>
    <dbReference type="NCBI Taxonomy" id="4972"/>
    <lineage>
        <taxon>Eukaryota</taxon>
        <taxon>Fungi</taxon>
        <taxon>Dikarya</taxon>
        <taxon>Basidiomycota</taxon>
        <taxon>Agaricomycotina</taxon>
        <taxon>Tremellomycetes</taxon>
        <taxon>Tremellales</taxon>
        <taxon>Bulleribasidiaceae</taxon>
        <taxon>Dioszegia</taxon>
    </lineage>
</organism>
<evidence type="ECO:0000256" key="9">
    <source>
        <dbReference type="PROSITE-ProRule" id="PRU00339"/>
    </source>
</evidence>
<dbReference type="PROSITE" id="PS50293">
    <property type="entry name" value="TPR_REGION"/>
    <property type="match status" value="1"/>
</dbReference>
<evidence type="ECO:0000256" key="6">
    <source>
        <dbReference type="ARBA" id="ARBA00023163"/>
    </source>
</evidence>
<keyword evidence="6" id="KW-0804">Transcription</keyword>
<dbReference type="PANTHER" id="PTHR14017:SF1">
    <property type="entry name" value="LD02225P"/>
    <property type="match status" value="1"/>
</dbReference>
<dbReference type="AlphaFoldDB" id="A0AA38H9A6"/>
<protein>
    <recommendedName>
        <fullName evidence="13">TPR-like protein</fullName>
    </recommendedName>
</protein>
<feature type="compositionally biased region" description="Low complexity" evidence="10">
    <location>
        <begin position="859"/>
        <end position="868"/>
    </location>
</feature>
<feature type="compositionally biased region" description="Basic and acidic residues" evidence="10">
    <location>
        <begin position="711"/>
        <end position="721"/>
    </location>
</feature>
<evidence type="ECO:0000256" key="4">
    <source>
        <dbReference type="ARBA" id="ARBA00022803"/>
    </source>
</evidence>
<evidence type="ECO:0000256" key="1">
    <source>
        <dbReference type="ARBA" id="ARBA00004123"/>
    </source>
</evidence>
<dbReference type="Pfam" id="PF13414">
    <property type="entry name" value="TPR_11"/>
    <property type="match status" value="1"/>
</dbReference>
<feature type="region of interest" description="Disordered" evidence="10">
    <location>
        <begin position="1"/>
        <end position="45"/>
    </location>
</feature>
<dbReference type="GO" id="GO:0031490">
    <property type="term" value="F:chromatin DNA binding"/>
    <property type="evidence" value="ECO:0007669"/>
    <property type="project" value="TreeGrafter"/>
</dbReference>
<comment type="caution">
    <text evidence="11">The sequence shown here is derived from an EMBL/GenBank/DDBJ whole genome shotgun (WGS) entry which is preliminary data.</text>
</comment>
<evidence type="ECO:0000256" key="5">
    <source>
        <dbReference type="ARBA" id="ARBA00023015"/>
    </source>
</evidence>
<keyword evidence="2" id="KW-0678">Repressor</keyword>
<dbReference type="Pfam" id="PF14559">
    <property type="entry name" value="TPR_19"/>
    <property type="match status" value="1"/>
</dbReference>
<dbReference type="GO" id="GO:0000978">
    <property type="term" value="F:RNA polymerase II cis-regulatory region sequence-specific DNA binding"/>
    <property type="evidence" value="ECO:0007669"/>
    <property type="project" value="TreeGrafter"/>
</dbReference>
<feature type="non-terminal residue" evidence="11">
    <location>
        <position position="1"/>
    </location>
</feature>
<evidence type="ECO:0000256" key="10">
    <source>
        <dbReference type="SAM" id="MobiDB-lite"/>
    </source>
</evidence>
<dbReference type="Gene3D" id="1.25.40.10">
    <property type="entry name" value="Tetratricopeptide repeat domain"/>
    <property type="match status" value="2"/>
</dbReference>
<feature type="region of interest" description="Disordered" evidence="10">
    <location>
        <begin position="438"/>
        <end position="876"/>
    </location>
</feature>
<feature type="repeat" description="TPR" evidence="9">
    <location>
        <begin position="357"/>
        <end position="390"/>
    </location>
</feature>
<dbReference type="GeneID" id="77726104"/>
<evidence type="ECO:0000313" key="12">
    <source>
        <dbReference type="Proteomes" id="UP001164286"/>
    </source>
</evidence>
<dbReference type="InterPro" id="IPR011990">
    <property type="entry name" value="TPR-like_helical_dom_sf"/>
</dbReference>
<dbReference type="RefSeq" id="XP_052945767.1">
    <property type="nucleotide sequence ID" value="XM_053086903.1"/>
</dbReference>
<reference evidence="11" key="1">
    <citation type="journal article" date="2022" name="G3 (Bethesda)">
        <title>High quality genome of the basidiomycete yeast Dioszegia hungarica PDD-24b-2 isolated from cloud water.</title>
        <authorList>
            <person name="Jarrige D."/>
            <person name="Haridas S."/>
            <person name="Bleykasten-Grosshans C."/>
            <person name="Joly M."/>
            <person name="Nadalig T."/>
            <person name="Sancelme M."/>
            <person name="Vuilleumier S."/>
            <person name="Grigoriev I.V."/>
            <person name="Amato P."/>
            <person name="Bringel F."/>
        </authorList>
    </citation>
    <scope>NUCLEOTIDE SEQUENCE</scope>
    <source>
        <strain evidence="11">PDD-24b-2</strain>
    </source>
</reference>
<feature type="compositionally biased region" description="Basic and acidic residues" evidence="10">
    <location>
        <begin position="607"/>
        <end position="626"/>
    </location>
</feature>
<dbReference type="GO" id="GO:0000122">
    <property type="term" value="P:negative regulation of transcription by RNA polymerase II"/>
    <property type="evidence" value="ECO:0007669"/>
    <property type="project" value="TreeGrafter"/>
</dbReference>
<feature type="compositionally biased region" description="Basic and acidic residues" evidence="10">
    <location>
        <begin position="567"/>
        <end position="577"/>
    </location>
</feature>
<dbReference type="GO" id="GO:0017053">
    <property type="term" value="C:transcription repressor complex"/>
    <property type="evidence" value="ECO:0007669"/>
    <property type="project" value="TreeGrafter"/>
</dbReference>
<evidence type="ECO:0000313" key="11">
    <source>
        <dbReference type="EMBL" id="KAI9635990.1"/>
    </source>
</evidence>
<keyword evidence="7" id="KW-0539">Nucleus</keyword>
<evidence type="ECO:0000256" key="7">
    <source>
        <dbReference type="ARBA" id="ARBA00023242"/>
    </source>
</evidence>
<sequence length="890" mass="98015">MPPAGPMMPMSNGDAHGPSSSAHPHVMRDHPPAMPPPPTNLTSSSARAKDRLDHLSAGLTSANENTWLLMARRHIADLVGAVAEHVRDFDRAMTAFEHALRHNPNSIIALTSAAEIARNRDQYDKAIEYFQRVLNIKQDNGEVWGSMGHCLLLKDDLPKAYTAYQQALYHLQNPKEPKLWYGIGILYDRYGSFEHAEEAFSSVLKMDPKFDKANEIYFRLGIIYKHQRKYSASLECFRYILDNPPRPLTHFDIWFQLGHVYEQDRDFDNAKDAYMRVLTHQPDHAKVLQQLGWLYHQPGATFADQEAAVGYLTRSLETDGTDAQSWYLLGRAFMAGQRYNKAYEAYQQAVYRDGRNPTFWCSIGVLYYQINQYRDALDAYSRAIRLNPFIPEVWYNLGSLYESCNNQVSDAIDAYSRASELDGTNQVIKNRLALLQGQGSKSAPLPPAPGPVDVHPSQYAATPTGAPGMSSPRGDPTALVGDGRPAERPPTAPRGEPAPVANGAGPHGSPGPFHGVPPPLNQVDETRGSMSRHAPLAPIEMDRPELAPMNDRERSGAPPITLAPNGRADERGLDRRGQPSPAGTRRQPEAGREYGYPPHPPPPGGAHMREREPQSREEWEARERRNGAHPPGGPQYPSQPMMGSRGPSPRIPDRSGLQQPGGLRRQPSPRVPSDPREYGRDPNYPYPPPHPDDRRRYEELSMMGGNRHPSMPRDARLEEARISSPAPSNSSRAGKRTRDSAGPGPVKRAKDDKGGAAVPSKRNSQNGEKKKESKKTAAAKSPAESVKTAPPAGRVVDEEYDEGVDALMALHGDRPSNHGSARESSVGSTAAPATGTKRDDPTSPRSPSTVTAKRPKPITTNSTTSVTSQQPGPKKTVFYEVLNAESVRSP</sequence>
<evidence type="ECO:0000256" key="2">
    <source>
        <dbReference type="ARBA" id="ARBA00022491"/>
    </source>
</evidence>
<keyword evidence="5" id="KW-0805">Transcription regulation</keyword>
<dbReference type="InterPro" id="IPR051630">
    <property type="entry name" value="Corepressor-Demethylase"/>
</dbReference>
<keyword evidence="12" id="KW-1185">Reference proteome</keyword>
<feature type="compositionally biased region" description="Polar residues" evidence="10">
    <location>
        <begin position="817"/>
        <end position="828"/>
    </location>
</feature>